<organism evidence="2 3">
    <name type="scientific">Alloalcanivorax marinus</name>
    <dbReference type="NCBI Taxonomy" id="1177169"/>
    <lineage>
        <taxon>Bacteria</taxon>
        <taxon>Pseudomonadati</taxon>
        <taxon>Pseudomonadota</taxon>
        <taxon>Gammaproteobacteria</taxon>
        <taxon>Oceanospirillales</taxon>
        <taxon>Alcanivoracaceae</taxon>
        <taxon>Alloalcanivorax</taxon>
    </lineage>
</organism>
<proteinExistence type="predicted"/>
<feature type="transmembrane region" description="Helical" evidence="1">
    <location>
        <begin position="74"/>
        <end position="96"/>
    </location>
</feature>
<evidence type="ECO:0000256" key="1">
    <source>
        <dbReference type="SAM" id="Phobius"/>
    </source>
</evidence>
<keyword evidence="1" id="KW-1133">Transmembrane helix</keyword>
<keyword evidence="3" id="KW-1185">Reference proteome</keyword>
<reference evidence="2" key="1">
    <citation type="submission" date="2021-10" db="EMBL/GenBank/DDBJ databases">
        <title>The diversity and Nitrogen Metabolism of Culturable Nitrate-Utilizing Bacteria Within the Oxygen Minimum Zone of the Changjiang (Yangtze River)Estuary.</title>
        <authorList>
            <person name="Zhang D."/>
            <person name="Zheng J."/>
            <person name="Liu S."/>
            <person name="He W."/>
        </authorList>
    </citation>
    <scope>NUCLEOTIDE SEQUENCE</scope>
    <source>
        <strain evidence="2">FXH-223</strain>
    </source>
</reference>
<keyword evidence="1" id="KW-0472">Membrane</keyword>
<protein>
    <submittedName>
        <fullName evidence="2">Uncharacterized protein</fullName>
    </submittedName>
</protein>
<feature type="transmembrane region" description="Helical" evidence="1">
    <location>
        <begin position="48"/>
        <end position="67"/>
    </location>
</feature>
<comment type="caution">
    <text evidence="2">The sequence shown here is derived from an EMBL/GenBank/DDBJ whole genome shotgun (WGS) entry which is preliminary data.</text>
</comment>
<accession>A0A9Q3UNQ0</accession>
<feature type="transmembrane region" description="Helical" evidence="1">
    <location>
        <begin position="108"/>
        <end position="130"/>
    </location>
</feature>
<dbReference type="Proteomes" id="UP001108027">
    <property type="component" value="Unassembled WGS sequence"/>
</dbReference>
<evidence type="ECO:0000313" key="3">
    <source>
        <dbReference type="Proteomes" id="UP001108027"/>
    </source>
</evidence>
<gene>
    <name evidence="2" type="ORF">LL252_09150</name>
</gene>
<evidence type="ECO:0000313" key="2">
    <source>
        <dbReference type="EMBL" id="MCC4308737.1"/>
    </source>
</evidence>
<dbReference type="EMBL" id="JAJGNA010000009">
    <property type="protein sequence ID" value="MCC4308737.1"/>
    <property type="molecule type" value="Genomic_DNA"/>
</dbReference>
<dbReference type="AlphaFoldDB" id="A0A9Q3UNQ0"/>
<name>A0A9Q3UNQ0_9GAMM</name>
<keyword evidence="1" id="KW-0812">Transmembrane</keyword>
<sequence>MQWVKSFAAGALATLVFHQGLLALLYFLGVAPVAPYNWSATEPLGVPVVLSLAFWGGVWALPLWWLVRYKPTRLFWLVSLLFGAIAPTVVAMLLVFPLKGLPVSGATWAGGLLLNGAWGLGTALFMGPVFRCHPRTPVIPD</sequence>
<feature type="transmembrane region" description="Helical" evidence="1">
    <location>
        <begin position="7"/>
        <end position="28"/>
    </location>
</feature>
<dbReference type="RefSeq" id="WP_228233826.1">
    <property type="nucleotide sequence ID" value="NZ_JAJGNA010000009.1"/>
</dbReference>